<dbReference type="AlphaFoldDB" id="A0A3D4T058"/>
<dbReference type="EMBL" id="DQID01000234">
    <property type="protein sequence ID" value="HCT14909.1"/>
    <property type="molecule type" value="Genomic_DNA"/>
</dbReference>
<proteinExistence type="predicted"/>
<evidence type="ECO:0008006" key="3">
    <source>
        <dbReference type="Google" id="ProtNLM"/>
    </source>
</evidence>
<dbReference type="Gene3D" id="3.40.50.300">
    <property type="entry name" value="P-loop containing nucleotide triphosphate hydrolases"/>
    <property type="match status" value="1"/>
</dbReference>
<accession>A0A3D4T058</accession>
<protein>
    <recommendedName>
        <fullName evidence="3">Orc1-like AAA ATPase domain-containing protein</fullName>
    </recommendedName>
</protein>
<organism evidence="1 2">
    <name type="scientific">Corynebacterium nuruki</name>
    <dbReference type="NCBI Taxonomy" id="1032851"/>
    <lineage>
        <taxon>Bacteria</taxon>
        <taxon>Bacillati</taxon>
        <taxon>Actinomycetota</taxon>
        <taxon>Actinomycetes</taxon>
        <taxon>Mycobacteriales</taxon>
        <taxon>Corynebacteriaceae</taxon>
        <taxon>Corynebacterium</taxon>
    </lineage>
</organism>
<name>A0A3D4T058_9CORY</name>
<dbReference type="Proteomes" id="UP000261739">
    <property type="component" value="Unassembled WGS sequence"/>
</dbReference>
<comment type="caution">
    <text evidence="1">The sequence shown here is derived from an EMBL/GenBank/DDBJ whole genome shotgun (WGS) entry which is preliminary data.</text>
</comment>
<gene>
    <name evidence="1" type="ORF">DIW82_09040</name>
</gene>
<reference evidence="1 2" key="1">
    <citation type="journal article" date="2018" name="Nat. Biotechnol.">
        <title>A standardized bacterial taxonomy based on genome phylogeny substantially revises the tree of life.</title>
        <authorList>
            <person name="Parks D.H."/>
            <person name="Chuvochina M."/>
            <person name="Waite D.W."/>
            <person name="Rinke C."/>
            <person name="Skarshewski A."/>
            <person name="Chaumeil P.A."/>
            <person name="Hugenholtz P."/>
        </authorList>
    </citation>
    <scope>NUCLEOTIDE SEQUENCE [LARGE SCALE GENOMIC DNA]</scope>
    <source>
        <strain evidence="1">UBA11247</strain>
    </source>
</reference>
<evidence type="ECO:0000313" key="1">
    <source>
        <dbReference type="EMBL" id="HCT14909.1"/>
    </source>
</evidence>
<evidence type="ECO:0000313" key="2">
    <source>
        <dbReference type="Proteomes" id="UP000261739"/>
    </source>
</evidence>
<sequence length="86" mass="8926">MTDRGLFAGPRRALWGIPELVGSLPTPGGTVVLVTGPAGSGKTTVAREIAAALPGWTTVRVRALPWESGDEGRLLDCVRDHLGHGA</sequence>
<feature type="non-terminal residue" evidence="1">
    <location>
        <position position="86"/>
    </location>
</feature>
<dbReference type="SUPFAM" id="SSF52540">
    <property type="entry name" value="P-loop containing nucleoside triphosphate hydrolases"/>
    <property type="match status" value="1"/>
</dbReference>
<dbReference type="InterPro" id="IPR027417">
    <property type="entry name" value="P-loop_NTPase"/>
</dbReference>